<dbReference type="Proteomes" id="UP001165960">
    <property type="component" value="Unassembled WGS sequence"/>
</dbReference>
<dbReference type="EMBL" id="QTSX02001451">
    <property type="protein sequence ID" value="KAJ9081928.1"/>
    <property type="molecule type" value="Genomic_DNA"/>
</dbReference>
<reference evidence="1" key="1">
    <citation type="submission" date="2022-04" db="EMBL/GenBank/DDBJ databases">
        <title>Genome of the entomopathogenic fungus Entomophthora muscae.</title>
        <authorList>
            <person name="Elya C."/>
            <person name="Lovett B.R."/>
            <person name="Lee E."/>
            <person name="Macias A.M."/>
            <person name="Hajek A.E."/>
            <person name="De Bivort B.L."/>
            <person name="Kasson M.T."/>
            <person name="De Fine Licht H.H."/>
            <person name="Stajich J.E."/>
        </authorList>
    </citation>
    <scope>NUCLEOTIDE SEQUENCE</scope>
    <source>
        <strain evidence="1">Berkeley</strain>
    </source>
</reference>
<protein>
    <submittedName>
        <fullName evidence="1">Uncharacterized protein</fullName>
    </submittedName>
</protein>
<proteinExistence type="predicted"/>
<evidence type="ECO:0000313" key="2">
    <source>
        <dbReference type="Proteomes" id="UP001165960"/>
    </source>
</evidence>
<accession>A0ACC2U541</accession>
<organism evidence="1 2">
    <name type="scientific">Entomophthora muscae</name>
    <dbReference type="NCBI Taxonomy" id="34485"/>
    <lineage>
        <taxon>Eukaryota</taxon>
        <taxon>Fungi</taxon>
        <taxon>Fungi incertae sedis</taxon>
        <taxon>Zoopagomycota</taxon>
        <taxon>Entomophthoromycotina</taxon>
        <taxon>Entomophthoromycetes</taxon>
        <taxon>Entomophthorales</taxon>
        <taxon>Entomophthoraceae</taxon>
        <taxon>Entomophthora</taxon>
    </lineage>
</organism>
<name>A0ACC2U541_9FUNG</name>
<evidence type="ECO:0000313" key="1">
    <source>
        <dbReference type="EMBL" id="KAJ9081928.1"/>
    </source>
</evidence>
<comment type="caution">
    <text evidence="1">The sequence shown here is derived from an EMBL/GenBank/DDBJ whole genome shotgun (WGS) entry which is preliminary data.</text>
</comment>
<keyword evidence="2" id="KW-1185">Reference proteome</keyword>
<sequence length="66" mass="6973">MCEDTGGGKKMKAKGGAALAPSAMPDSMGDVPEDWEDQWNKGNITGQNGSRNPWCDDFNITKLGAA</sequence>
<gene>
    <name evidence="1" type="ORF">DSO57_1009632</name>
</gene>